<dbReference type="GO" id="GO:0009231">
    <property type="term" value="P:riboflavin biosynthetic process"/>
    <property type="evidence" value="ECO:0007669"/>
    <property type="project" value="InterPro"/>
</dbReference>
<dbReference type="EMBL" id="VEVO01000012">
    <property type="protein sequence ID" value="KAF0033912.1"/>
    <property type="molecule type" value="Genomic_DNA"/>
</dbReference>
<reference evidence="9 10" key="1">
    <citation type="submission" date="2019-06" db="EMBL/GenBank/DDBJ databases">
        <title>Draft genomes of female and male turbot (Scophthalmus maximus).</title>
        <authorList>
            <person name="Xu H."/>
            <person name="Xu X.-W."/>
            <person name="Shao C."/>
            <person name="Chen S."/>
        </authorList>
    </citation>
    <scope>NUCLEOTIDE SEQUENCE [LARGE SCALE GENOMIC DNA]</scope>
    <source>
        <strain evidence="9">Ysfricsl-2016a</strain>
        <tissue evidence="9">Blood</tissue>
    </source>
</reference>
<dbReference type="Gene3D" id="2.40.30.30">
    <property type="entry name" value="Riboflavin kinase-like"/>
    <property type="match status" value="1"/>
</dbReference>
<comment type="caution">
    <text evidence="9">The sequence shown here is derived from an EMBL/GenBank/DDBJ whole genome shotgun (WGS) entry which is preliminary data.</text>
</comment>
<evidence type="ECO:0000256" key="3">
    <source>
        <dbReference type="ARBA" id="ARBA00022630"/>
    </source>
</evidence>
<keyword evidence="6" id="KW-0547">Nucleotide-binding</keyword>
<gene>
    <name evidence="9" type="ORF">F2P81_013978</name>
</gene>
<accession>A0A6A4SV06</accession>
<evidence type="ECO:0000256" key="4">
    <source>
        <dbReference type="ARBA" id="ARBA00022643"/>
    </source>
</evidence>
<dbReference type="PANTHER" id="PTHR22749:SF6">
    <property type="entry name" value="RIBOFLAVIN KINASE"/>
    <property type="match status" value="1"/>
</dbReference>
<organism evidence="9 10">
    <name type="scientific">Scophthalmus maximus</name>
    <name type="common">Turbot</name>
    <name type="synonym">Psetta maxima</name>
    <dbReference type="NCBI Taxonomy" id="52904"/>
    <lineage>
        <taxon>Eukaryota</taxon>
        <taxon>Metazoa</taxon>
        <taxon>Chordata</taxon>
        <taxon>Craniata</taxon>
        <taxon>Vertebrata</taxon>
        <taxon>Euteleostomi</taxon>
        <taxon>Actinopterygii</taxon>
        <taxon>Neopterygii</taxon>
        <taxon>Teleostei</taxon>
        <taxon>Neoteleostei</taxon>
        <taxon>Acanthomorphata</taxon>
        <taxon>Carangaria</taxon>
        <taxon>Pleuronectiformes</taxon>
        <taxon>Pleuronectoidei</taxon>
        <taxon>Scophthalmidae</taxon>
        <taxon>Scophthalmus</taxon>
    </lineage>
</organism>
<dbReference type="InterPro" id="IPR015865">
    <property type="entry name" value="Riboflavin_kinase_bac/euk"/>
</dbReference>
<dbReference type="GO" id="GO:0005524">
    <property type="term" value="F:ATP binding"/>
    <property type="evidence" value="ECO:0007669"/>
    <property type="project" value="UniProtKB-KW"/>
</dbReference>
<dbReference type="AlphaFoldDB" id="A0A6A4SV06"/>
<name>A0A6A4SV06_SCOMX</name>
<dbReference type="Proteomes" id="UP000438429">
    <property type="component" value="Unassembled WGS sequence"/>
</dbReference>
<dbReference type="InterPro" id="IPR023468">
    <property type="entry name" value="Riboflavin_kinase"/>
</dbReference>
<dbReference type="SMART" id="SM00904">
    <property type="entry name" value="Flavokinase"/>
    <property type="match status" value="1"/>
</dbReference>
<keyword evidence="4" id="KW-0288">FMN</keyword>
<dbReference type="Pfam" id="PF01687">
    <property type="entry name" value="Flavokinase"/>
    <property type="match status" value="1"/>
</dbReference>
<feature type="domain" description="Riboflavin kinase" evidence="8">
    <location>
        <begin position="116"/>
        <end position="228"/>
    </location>
</feature>
<dbReference type="InterPro" id="IPR023465">
    <property type="entry name" value="Riboflavin_kinase_dom_sf"/>
</dbReference>
<keyword evidence="7" id="KW-0067">ATP-binding</keyword>
<dbReference type="PANTHER" id="PTHR22749">
    <property type="entry name" value="RIBOFLAVIN KINASE/FMN ADENYLYLTRANSFERASE"/>
    <property type="match status" value="1"/>
</dbReference>
<keyword evidence="3" id="KW-0285">Flavoprotein</keyword>
<comment type="pathway">
    <text evidence="1">Cofactor biosynthesis; FMN biosynthesis; FMN from riboflavin (ATP route): step 1/1.</text>
</comment>
<evidence type="ECO:0000313" key="9">
    <source>
        <dbReference type="EMBL" id="KAF0033912.1"/>
    </source>
</evidence>
<evidence type="ECO:0000256" key="2">
    <source>
        <dbReference type="ARBA" id="ARBA00012105"/>
    </source>
</evidence>
<evidence type="ECO:0000256" key="7">
    <source>
        <dbReference type="ARBA" id="ARBA00022840"/>
    </source>
</evidence>
<evidence type="ECO:0000256" key="1">
    <source>
        <dbReference type="ARBA" id="ARBA00005201"/>
    </source>
</evidence>
<dbReference type="UniPathway" id="UPA00276">
    <property type="reaction ID" value="UER00406"/>
</dbReference>
<evidence type="ECO:0000256" key="6">
    <source>
        <dbReference type="ARBA" id="ARBA00022741"/>
    </source>
</evidence>
<keyword evidence="5" id="KW-0808">Transferase</keyword>
<dbReference type="EC" id="2.7.1.26" evidence="2"/>
<sequence length="243" mass="27026">MTSAEAPRTQMCETYVTSPVVFDSRRVLLAVAQPVAVDPRGAEAAIQVLNNQFYRMQPSLLKLTVVSLADIAAVASDAKTTAECGSIISQSDFRVSFEVTLWRSEGRRRSPSRAAMKSLPYFCRGEVIRGFGRGSKELGIPTANFPHSVVDNLPADISTGIYYGWACVANGDVHKMVMSIGWNPYYKNTKKSMGSKCHRILYHPSDFKKREGCRNKSNDKVMTLVNNCNSSLVWFDNTIRAKR</sequence>
<dbReference type="GO" id="GO:0005739">
    <property type="term" value="C:mitochondrion"/>
    <property type="evidence" value="ECO:0007669"/>
    <property type="project" value="TreeGrafter"/>
</dbReference>
<evidence type="ECO:0000256" key="5">
    <source>
        <dbReference type="ARBA" id="ARBA00022679"/>
    </source>
</evidence>
<protein>
    <recommendedName>
        <fullName evidence="2">riboflavin kinase</fullName>
        <ecNumber evidence="2">2.7.1.26</ecNumber>
    </recommendedName>
</protein>
<evidence type="ECO:0000259" key="8">
    <source>
        <dbReference type="SMART" id="SM00904"/>
    </source>
</evidence>
<proteinExistence type="predicted"/>
<dbReference type="GO" id="GO:0008531">
    <property type="term" value="F:riboflavin kinase activity"/>
    <property type="evidence" value="ECO:0007669"/>
    <property type="project" value="UniProtKB-EC"/>
</dbReference>
<dbReference type="GO" id="GO:0009398">
    <property type="term" value="P:FMN biosynthetic process"/>
    <property type="evidence" value="ECO:0007669"/>
    <property type="project" value="UniProtKB-UniPathway"/>
</dbReference>
<evidence type="ECO:0000313" key="10">
    <source>
        <dbReference type="Proteomes" id="UP000438429"/>
    </source>
</evidence>
<dbReference type="SUPFAM" id="SSF82114">
    <property type="entry name" value="Riboflavin kinase-like"/>
    <property type="match status" value="1"/>
</dbReference>